<dbReference type="Proteomes" id="UP000054359">
    <property type="component" value="Unassembled WGS sequence"/>
</dbReference>
<reference evidence="4 5" key="1">
    <citation type="submission" date="2013-11" db="EMBL/GenBank/DDBJ databases">
        <title>Genome sequencing of Stegodyphus mimosarum.</title>
        <authorList>
            <person name="Bechsgaard J."/>
        </authorList>
    </citation>
    <scope>NUCLEOTIDE SEQUENCE [LARGE SCALE GENOMIC DNA]</scope>
</reference>
<proteinExistence type="inferred from homology"/>
<dbReference type="OMA" id="NWHEIRY"/>
<sequence length="160" mass="17920">MNVNEVEKVMAKKMLKRLKKNWHEIRYDEIRNKPYLIGKHTESSKTQAVSVLNSVRTLTFQDLKNRIDDSGVSSTVLAVRSSDSSTVFYTAQLGLNSPLAQESTGSASSEESSENEVLDIGHTIGLADNIAEHWMFDSGIYTGEWHSCIGIFLVFFPCIM</sequence>
<evidence type="ECO:0000313" key="4">
    <source>
        <dbReference type="EMBL" id="KFM71637.1"/>
    </source>
</evidence>
<feature type="domain" description="tRNA-splicing endonuclease subunit Sen15" evidence="3">
    <location>
        <begin position="19"/>
        <end position="99"/>
    </location>
</feature>
<dbReference type="EMBL" id="KK117872">
    <property type="protein sequence ID" value="KFM71637.1"/>
    <property type="molecule type" value="Genomic_DNA"/>
</dbReference>
<evidence type="ECO:0000313" key="5">
    <source>
        <dbReference type="Proteomes" id="UP000054359"/>
    </source>
</evidence>
<gene>
    <name evidence="4" type="ORF">X975_22439</name>
</gene>
<dbReference type="GO" id="GO:0003676">
    <property type="term" value="F:nucleic acid binding"/>
    <property type="evidence" value="ECO:0007669"/>
    <property type="project" value="InterPro"/>
</dbReference>
<keyword evidence="2" id="KW-0819">tRNA processing</keyword>
<dbReference type="Gene3D" id="3.40.1350.10">
    <property type="match status" value="1"/>
</dbReference>
<organism evidence="4 5">
    <name type="scientific">Stegodyphus mimosarum</name>
    <name type="common">African social velvet spider</name>
    <dbReference type="NCBI Taxonomy" id="407821"/>
    <lineage>
        <taxon>Eukaryota</taxon>
        <taxon>Metazoa</taxon>
        <taxon>Ecdysozoa</taxon>
        <taxon>Arthropoda</taxon>
        <taxon>Chelicerata</taxon>
        <taxon>Arachnida</taxon>
        <taxon>Araneae</taxon>
        <taxon>Araneomorphae</taxon>
        <taxon>Entelegynae</taxon>
        <taxon>Eresoidea</taxon>
        <taxon>Eresidae</taxon>
        <taxon>Stegodyphus</taxon>
    </lineage>
</organism>
<accession>A0A087U2P8</accession>
<comment type="similarity">
    <text evidence="1">Belongs to the SEN15 family.</text>
</comment>
<dbReference type="GO" id="GO:0005634">
    <property type="term" value="C:nucleus"/>
    <property type="evidence" value="ECO:0007669"/>
    <property type="project" value="UniProtKB-ARBA"/>
</dbReference>
<dbReference type="InterPro" id="IPR018593">
    <property type="entry name" value="tRNA-endonuc_su_Sen15"/>
</dbReference>
<dbReference type="SUPFAM" id="SSF53032">
    <property type="entry name" value="tRNA-intron endonuclease catalytic domain-like"/>
    <property type="match status" value="1"/>
</dbReference>
<dbReference type="InterPro" id="IPR011856">
    <property type="entry name" value="tRNA_endonuc-like_dom_sf"/>
</dbReference>
<protein>
    <recommendedName>
        <fullName evidence="3">tRNA-splicing endonuclease subunit Sen15 domain-containing protein</fullName>
    </recommendedName>
</protein>
<dbReference type="Pfam" id="PF09631">
    <property type="entry name" value="Sen15"/>
    <property type="match status" value="1"/>
</dbReference>
<dbReference type="OrthoDB" id="6426817at2759"/>
<evidence type="ECO:0000256" key="2">
    <source>
        <dbReference type="ARBA" id="ARBA00022694"/>
    </source>
</evidence>
<dbReference type="GO" id="GO:0006388">
    <property type="term" value="P:tRNA splicing, via endonucleolytic cleavage and ligation"/>
    <property type="evidence" value="ECO:0007669"/>
    <property type="project" value="InterPro"/>
</dbReference>
<name>A0A087U2P8_STEMI</name>
<evidence type="ECO:0000256" key="1">
    <source>
        <dbReference type="ARBA" id="ARBA00006091"/>
    </source>
</evidence>
<feature type="non-terminal residue" evidence="4">
    <location>
        <position position="160"/>
    </location>
</feature>
<evidence type="ECO:0000259" key="3">
    <source>
        <dbReference type="Pfam" id="PF09631"/>
    </source>
</evidence>
<dbReference type="AlphaFoldDB" id="A0A087U2P8"/>
<dbReference type="InterPro" id="IPR036167">
    <property type="entry name" value="tRNA_intron_Endo_cat-like_sf"/>
</dbReference>
<keyword evidence="5" id="KW-1185">Reference proteome</keyword>